<name>A0A915JIR7_ROMCU</name>
<protein>
    <submittedName>
        <fullName evidence="3">Uncharacterized protein</fullName>
    </submittedName>
</protein>
<proteinExistence type="predicted"/>
<keyword evidence="2" id="KW-1185">Reference proteome</keyword>
<dbReference type="WBParaSite" id="nRc.2.0.1.t25977-RA">
    <property type="protein sequence ID" value="nRc.2.0.1.t25977-RA"/>
    <property type="gene ID" value="nRc.2.0.1.g25977"/>
</dbReference>
<accession>A0A915JIR7</accession>
<sequence length="96" mass="10649">MHLSKAHQCRLIAQQQAKGTPVTSLESNAYDMAKESATLTMSTTQESQSETSKSQMTSSMPMTSTKAYTKIVKKLVLHLSKDPEMVVHILEISLHK</sequence>
<dbReference type="AlphaFoldDB" id="A0A915JIR7"/>
<organism evidence="2 3">
    <name type="scientific">Romanomermis culicivorax</name>
    <name type="common">Nematode worm</name>
    <dbReference type="NCBI Taxonomy" id="13658"/>
    <lineage>
        <taxon>Eukaryota</taxon>
        <taxon>Metazoa</taxon>
        <taxon>Ecdysozoa</taxon>
        <taxon>Nematoda</taxon>
        <taxon>Enoplea</taxon>
        <taxon>Dorylaimia</taxon>
        <taxon>Mermithida</taxon>
        <taxon>Mermithoidea</taxon>
        <taxon>Mermithidae</taxon>
        <taxon>Romanomermis</taxon>
    </lineage>
</organism>
<feature type="compositionally biased region" description="Low complexity" evidence="1">
    <location>
        <begin position="40"/>
        <end position="63"/>
    </location>
</feature>
<feature type="region of interest" description="Disordered" evidence="1">
    <location>
        <begin position="38"/>
        <end position="63"/>
    </location>
</feature>
<evidence type="ECO:0000256" key="1">
    <source>
        <dbReference type="SAM" id="MobiDB-lite"/>
    </source>
</evidence>
<evidence type="ECO:0000313" key="3">
    <source>
        <dbReference type="WBParaSite" id="nRc.2.0.1.t25977-RA"/>
    </source>
</evidence>
<evidence type="ECO:0000313" key="2">
    <source>
        <dbReference type="Proteomes" id="UP000887565"/>
    </source>
</evidence>
<reference evidence="3" key="1">
    <citation type="submission" date="2022-11" db="UniProtKB">
        <authorList>
            <consortium name="WormBaseParasite"/>
        </authorList>
    </citation>
    <scope>IDENTIFICATION</scope>
</reference>
<dbReference type="Proteomes" id="UP000887565">
    <property type="component" value="Unplaced"/>
</dbReference>